<reference evidence="2" key="1">
    <citation type="submission" date="2014-08" db="EMBL/GenBank/DDBJ databases">
        <authorList>
            <person name="Sharma Rahul"/>
            <person name="Thines Marco"/>
        </authorList>
    </citation>
    <scope>NUCLEOTIDE SEQUENCE</scope>
</reference>
<name>A0A0F7SLQ6_PHARH</name>
<protein>
    <submittedName>
        <fullName evidence="2">Uncharacterized protein</fullName>
    </submittedName>
</protein>
<evidence type="ECO:0000313" key="2">
    <source>
        <dbReference type="EMBL" id="CDZ98643.1"/>
    </source>
</evidence>
<accession>A0A0F7SLQ6</accession>
<dbReference type="AlphaFoldDB" id="A0A0F7SLQ6"/>
<feature type="compositionally biased region" description="Basic residues" evidence="1">
    <location>
        <begin position="1"/>
        <end position="11"/>
    </location>
</feature>
<feature type="compositionally biased region" description="Basic and acidic residues" evidence="1">
    <location>
        <begin position="203"/>
        <end position="216"/>
    </location>
</feature>
<evidence type="ECO:0000256" key="1">
    <source>
        <dbReference type="SAM" id="MobiDB-lite"/>
    </source>
</evidence>
<feature type="compositionally biased region" description="Low complexity" evidence="1">
    <location>
        <begin position="56"/>
        <end position="71"/>
    </location>
</feature>
<dbReference type="EMBL" id="LN483345">
    <property type="protein sequence ID" value="CDZ98643.1"/>
    <property type="molecule type" value="Genomic_DNA"/>
</dbReference>
<feature type="region of interest" description="Disordered" evidence="1">
    <location>
        <begin position="191"/>
        <end position="257"/>
    </location>
</feature>
<feature type="compositionally biased region" description="Polar residues" evidence="1">
    <location>
        <begin position="217"/>
        <end position="228"/>
    </location>
</feature>
<organism evidence="2">
    <name type="scientific">Phaffia rhodozyma</name>
    <name type="common">Yeast</name>
    <name type="synonym">Xanthophyllomyces dendrorhous</name>
    <dbReference type="NCBI Taxonomy" id="264483"/>
    <lineage>
        <taxon>Eukaryota</taxon>
        <taxon>Fungi</taxon>
        <taxon>Dikarya</taxon>
        <taxon>Basidiomycota</taxon>
        <taxon>Agaricomycotina</taxon>
        <taxon>Tremellomycetes</taxon>
        <taxon>Cystofilobasidiales</taxon>
        <taxon>Mrakiaceae</taxon>
        <taxon>Phaffia</taxon>
    </lineage>
</organism>
<feature type="region of interest" description="Disordered" evidence="1">
    <location>
        <begin position="407"/>
        <end position="435"/>
    </location>
</feature>
<feature type="region of interest" description="Disordered" evidence="1">
    <location>
        <begin position="54"/>
        <end position="88"/>
    </location>
</feature>
<proteinExistence type="predicted"/>
<sequence>MAAYHPRKVPPRPRSPPPTSSASSSHQNTDLLFPSAASAELAWSLVYPQRQRSVATSFSSTTTTTSDTSSFAESPRVENRELSPSESAVPLPASYWHDLGLPAHDGHGNFPSPGITPRASIDGHLGFHRPETFHRSLSNRTADTYSTIDSVDDGLSALDLNDGSDYGWDGMESVRNRSEGGSFGGGVAAEIGIGTGQTTGFTDRWRLSGEKRRRDSSPYTAVSVSTALSEEEEDQGREREQGGVHHHQQSSSRRISPTDLASTLYRRHSSLSSITLAGILTESSATPSSSPAGKAMTELLTTSLGSLFQLASSSILSFLPPTELSYKHSIPLRVIRSVWNIDEDSLMLMFPPPLPRPVEQPVFHELFLKPISAPAIGPLEADKANEDGVKEAEGEAVLEASLEDGLNDHDDWQFESSNSTGQERMFRSPWMPWAG</sequence>
<feature type="region of interest" description="Disordered" evidence="1">
    <location>
        <begin position="1"/>
        <end position="31"/>
    </location>
</feature>